<dbReference type="InterPro" id="IPR036678">
    <property type="entry name" value="MutS_con_dom_sf"/>
</dbReference>
<protein>
    <submittedName>
        <fullName evidence="3">DNA mismatch repair protein MutS</fullName>
    </submittedName>
</protein>
<evidence type="ECO:0000259" key="1">
    <source>
        <dbReference type="Pfam" id="PF01624"/>
    </source>
</evidence>
<dbReference type="Pfam" id="PF01624">
    <property type="entry name" value="MutS_I"/>
    <property type="match status" value="1"/>
</dbReference>
<dbReference type="InterPro" id="IPR016151">
    <property type="entry name" value="DNA_mismatch_repair_MutS_N"/>
</dbReference>
<gene>
    <name evidence="3" type="ORF">GRX66_15410</name>
</gene>
<dbReference type="SUPFAM" id="SSF53150">
    <property type="entry name" value="DNA repair protein MutS, domain II"/>
    <property type="match status" value="1"/>
</dbReference>
<evidence type="ECO:0000259" key="2">
    <source>
        <dbReference type="Pfam" id="PF05188"/>
    </source>
</evidence>
<comment type="caution">
    <text evidence="3">The sequence shown here is derived from an EMBL/GenBank/DDBJ whole genome shotgun (WGS) entry which is preliminary data.</text>
</comment>
<dbReference type="SUPFAM" id="SSF55271">
    <property type="entry name" value="DNA repair protein MutS, domain I"/>
    <property type="match status" value="1"/>
</dbReference>
<dbReference type="AlphaFoldDB" id="A0A6B0SJC6"/>
<dbReference type="Gene3D" id="3.30.420.110">
    <property type="entry name" value="MutS, connector domain"/>
    <property type="match status" value="1"/>
</dbReference>
<reference evidence="3 4" key="1">
    <citation type="submission" date="2019-12" db="EMBL/GenBank/DDBJ databases">
        <title>Isolation and characterization of three novel carbon monoxide-oxidizing members of Halobacteria from salione crusts and soils.</title>
        <authorList>
            <person name="Myers M.R."/>
            <person name="King G.M."/>
        </authorList>
    </citation>
    <scope>NUCLEOTIDE SEQUENCE [LARGE SCALE GENOMIC DNA]</scope>
    <source>
        <strain evidence="3 4">PCN9</strain>
    </source>
</reference>
<dbReference type="InterPro" id="IPR007860">
    <property type="entry name" value="DNA_mmatch_repair_MutS_con_dom"/>
</dbReference>
<name>A0A6B0SJC6_9EURY</name>
<dbReference type="GO" id="GO:0006298">
    <property type="term" value="P:mismatch repair"/>
    <property type="evidence" value="ECO:0007669"/>
    <property type="project" value="InterPro"/>
</dbReference>
<dbReference type="InterPro" id="IPR007695">
    <property type="entry name" value="DNA_mismatch_repair_MutS-lik_N"/>
</dbReference>
<dbReference type="GO" id="GO:0030983">
    <property type="term" value="F:mismatched DNA binding"/>
    <property type="evidence" value="ECO:0007669"/>
    <property type="project" value="InterPro"/>
</dbReference>
<dbReference type="Gene3D" id="3.40.1170.10">
    <property type="entry name" value="DNA repair protein MutS, domain I"/>
    <property type="match status" value="1"/>
</dbReference>
<dbReference type="EMBL" id="WUUU01000171">
    <property type="protein sequence ID" value="MXR21924.1"/>
    <property type="molecule type" value="Genomic_DNA"/>
</dbReference>
<evidence type="ECO:0000313" key="4">
    <source>
        <dbReference type="Proteomes" id="UP000471521"/>
    </source>
</evidence>
<evidence type="ECO:0000313" key="3">
    <source>
        <dbReference type="EMBL" id="MXR21924.1"/>
    </source>
</evidence>
<accession>A0A6B0SJC6</accession>
<keyword evidence="4" id="KW-1185">Reference proteome</keyword>
<feature type="non-terminal residue" evidence="3">
    <location>
        <position position="213"/>
    </location>
</feature>
<dbReference type="GO" id="GO:0005524">
    <property type="term" value="F:ATP binding"/>
    <property type="evidence" value="ECO:0007669"/>
    <property type="project" value="InterPro"/>
</dbReference>
<proteinExistence type="predicted"/>
<feature type="domain" description="DNA mismatch repair protein MutS-like N-terminal" evidence="1">
    <location>
        <begin position="3"/>
        <end position="107"/>
    </location>
</feature>
<sequence>MGIVEEFLDLKAGTDADLLAMQVGDFYEFFAEDAREVAEVLDLQVSEKSAHGSSYPMAGVPVDDLTPYLAALVERGYRVAIADQSEDGGDIERDIERVATPGTFVDSTGADARYLAAIVRDDDWGLAFVDVTTGQFHVTDADSETAAVTELHRFSPEEVLPGPDLRGDDDFLGAIRERADATLTLHEANAFAPGKAAHSVREQFGDGALESLG</sequence>
<dbReference type="Proteomes" id="UP000471521">
    <property type="component" value="Unassembled WGS sequence"/>
</dbReference>
<dbReference type="Pfam" id="PF05188">
    <property type="entry name" value="MutS_II"/>
    <property type="match status" value="1"/>
</dbReference>
<feature type="domain" description="DNA mismatch repair protein MutS connector" evidence="2">
    <location>
        <begin position="114"/>
        <end position="213"/>
    </location>
</feature>
<organism evidence="3 4">
    <name type="scientific">Halobacterium bonnevillei</name>
    <dbReference type="NCBI Taxonomy" id="2692200"/>
    <lineage>
        <taxon>Archaea</taxon>
        <taxon>Methanobacteriati</taxon>
        <taxon>Methanobacteriota</taxon>
        <taxon>Stenosarchaea group</taxon>
        <taxon>Halobacteria</taxon>
        <taxon>Halobacteriales</taxon>
        <taxon>Halobacteriaceae</taxon>
        <taxon>Halobacterium</taxon>
    </lineage>
</organism>